<dbReference type="EMBL" id="KZ819202">
    <property type="protein sequence ID" value="PWY97806.1"/>
    <property type="molecule type" value="Genomic_DNA"/>
</dbReference>
<accession>A0A317XHU4</accession>
<dbReference type="InterPro" id="IPR015421">
    <property type="entry name" value="PyrdxlP-dep_Trfase_major"/>
</dbReference>
<evidence type="ECO:0000256" key="6">
    <source>
        <dbReference type="SAM" id="MobiDB-lite"/>
    </source>
</evidence>
<gene>
    <name evidence="8" type="ORF">BCV70DRAFT_219195</name>
</gene>
<name>A0A317XHU4_9BASI</name>
<dbReference type="GO" id="GO:0030170">
    <property type="term" value="F:pyridoxal phosphate binding"/>
    <property type="evidence" value="ECO:0007669"/>
    <property type="project" value="InterPro"/>
</dbReference>
<dbReference type="InterPro" id="IPR015422">
    <property type="entry name" value="PyrdxlP-dep_Trfase_small"/>
</dbReference>
<comment type="cofactor">
    <cofactor evidence="1">
        <name>pyridoxal 5'-phosphate</name>
        <dbReference type="ChEBI" id="CHEBI:597326"/>
    </cofactor>
</comment>
<organism evidence="8 9">
    <name type="scientific">Testicularia cyperi</name>
    <dbReference type="NCBI Taxonomy" id="1882483"/>
    <lineage>
        <taxon>Eukaryota</taxon>
        <taxon>Fungi</taxon>
        <taxon>Dikarya</taxon>
        <taxon>Basidiomycota</taxon>
        <taxon>Ustilaginomycotina</taxon>
        <taxon>Ustilaginomycetes</taxon>
        <taxon>Ustilaginales</taxon>
        <taxon>Anthracoideaceae</taxon>
        <taxon>Testicularia</taxon>
    </lineage>
</organism>
<reference evidence="8 9" key="1">
    <citation type="journal article" date="2018" name="Mol. Biol. Evol.">
        <title>Broad Genomic Sampling Reveals a Smut Pathogenic Ancestry of the Fungal Clade Ustilaginomycotina.</title>
        <authorList>
            <person name="Kijpornyongpan T."/>
            <person name="Mondo S.J."/>
            <person name="Barry K."/>
            <person name="Sandor L."/>
            <person name="Lee J."/>
            <person name="Lipzen A."/>
            <person name="Pangilinan J."/>
            <person name="LaButti K."/>
            <person name="Hainaut M."/>
            <person name="Henrissat B."/>
            <person name="Grigoriev I.V."/>
            <person name="Spatafora J.W."/>
            <person name="Aime M.C."/>
        </authorList>
    </citation>
    <scope>NUCLEOTIDE SEQUENCE [LARGE SCALE GENOMIC DNA]</scope>
    <source>
        <strain evidence="8 9">MCA 3645</strain>
    </source>
</reference>
<dbReference type="GO" id="GO:0005739">
    <property type="term" value="C:mitochondrion"/>
    <property type="evidence" value="ECO:0007669"/>
    <property type="project" value="TreeGrafter"/>
</dbReference>
<evidence type="ECO:0000256" key="5">
    <source>
        <dbReference type="ARBA" id="ARBA00022898"/>
    </source>
</evidence>
<dbReference type="FunFam" id="3.40.640.10:FF:000024">
    <property type="entry name" value="Kynurenine--oxoglutarate transaminase 3"/>
    <property type="match status" value="1"/>
</dbReference>
<dbReference type="OrthoDB" id="2414662at2759"/>
<feature type="region of interest" description="Disordered" evidence="6">
    <location>
        <begin position="103"/>
        <end position="124"/>
    </location>
</feature>
<dbReference type="InterPro" id="IPR004839">
    <property type="entry name" value="Aminotransferase_I/II_large"/>
</dbReference>
<sequence length="469" mass="52218">MTSNPSAGANSRWTKERASRIHAELNQGVDVWTLFNPVVFPTAINLGQGFMNWSPPSYILEPLTEEMQKRVDLHHYSHPKGRPRLRQALADFYSASFRLPEGKQPGADNWRASSEKDLPKQRPDIGRKLDTETEMQVTSGANGGLYSTMGAFINDGDRVVCIEPFFDQYDAEIVFHGGIPRYVPLLPPSSSSGEQGKRLESSQWTIDMAHLERELSHPDTKAIILNTPHNPVGKVFSLAELQQIAALCVKYDILCVSDEVYDCLTFDGHEHVRIASLEGMWERTVTVGSAGKSFACTGWRVGWLIGPDHLIGPARAVHTRITFSVNSSAQEGAAIGLERADAENFFERQIDEYAHRRQQLISALDSLGLPITVPNGGYFIIADASGVQIPENWIKENNVPEAILAKPRDYLLAYFIAKVADVVTIPATAFYSKQGAELGQNYIRFSFCKDDQIEPAGERLRALEPYLKK</sequence>
<feature type="domain" description="Aminotransferase class I/classII large" evidence="7">
    <location>
        <begin position="44"/>
        <end position="459"/>
    </location>
</feature>
<dbReference type="SUPFAM" id="SSF53383">
    <property type="entry name" value="PLP-dependent transferases"/>
    <property type="match status" value="1"/>
</dbReference>
<dbReference type="PANTHER" id="PTHR43807:SF20">
    <property type="entry name" value="FI04487P"/>
    <property type="match status" value="1"/>
</dbReference>
<dbReference type="InParanoid" id="A0A317XHU4"/>
<keyword evidence="4 8" id="KW-0808">Transferase</keyword>
<evidence type="ECO:0000313" key="9">
    <source>
        <dbReference type="Proteomes" id="UP000246740"/>
    </source>
</evidence>
<dbReference type="GO" id="GO:0016212">
    <property type="term" value="F:kynurenine-oxoglutarate transaminase activity"/>
    <property type="evidence" value="ECO:0007669"/>
    <property type="project" value="TreeGrafter"/>
</dbReference>
<dbReference type="Gene3D" id="3.40.640.10">
    <property type="entry name" value="Type I PLP-dependent aspartate aminotransferase-like (Major domain)"/>
    <property type="match status" value="2"/>
</dbReference>
<evidence type="ECO:0000256" key="2">
    <source>
        <dbReference type="ARBA" id="ARBA00007441"/>
    </source>
</evidence>
<dbReference type="InterPro" id="IPR015424">
    <property type="entry name" value="PyrdxlP-dep_Trfase"/>
</dbReference>
<dbReference type="STRING" id="1882483.A0A317XHU4"/>
<protein>
    <submittedName>
        <fullName evidence="8">PLP-dependent transferase</fullName>
    </submittedName>
</protein>
<dbReference type="FunCoup" id="A0A317XHU4">
    <property type="interactions" value="210"/>
</dbReference>
<dbReference type="Pfam" id="PF00155">
    <property type="entry name" value="Aminotran_1_2"/>
    <property type="match status" value="1"/>
</dbReference>
<keyword evidence="5" id="KW-0663">Pyridoxal phosphate</keyword>
<evidence type="ECO:0000313" key="8">
    <source>
        <dbReference type="EMBL" id="PWY97806.1"/>
    </source>
</evidence>
<evidence type="ECO:0000256" key="3">
    <source>
        <dbReference type="ARBA" id="ARBA00022576"/>
    </source>
</evidence>
<dbReference type="CDD" id="cd00609">
    <property type="entry name" value="AAT_like"/>
    <property type="match status" value="1"/>
</dbReference>
<dbReference type="PANTHER" id="PTHR43807">
    <property type="entry name" value="FI04487P"/>
    <property type="match status" value="1"/>
</dbReference>
<dbReference type="AlphaFoldDB" id="A0A317XHU4"/>
<comment type="similarity">
    <text evidence="2">Belongs to the class-I pyridoxal-phosphate-dependent aminotransferase family.</text>
</comment>
<dbReference type="Gene3D" id="3.90.1150.10">
    <property type="entry name" value="Aspartate Aminotransferase, domain 1"/>
    <property type="match status" value="1"/>
</dbReference>
<evidence type="ECO:0000256" key="4">
    <source>
        <dbReference type="ARBA" id="ARBA00022679"/>
    </source>
</evidence>
<proteinExistence type="inferred from homology"/>
<feature type="compositionally biased region" description="Basic and acidic residues" evidence="6">
    <location>
        <begin position="113"/>
        <end position="124"/>
    </location>
</feature>
<keyword evidence="3" id="KW-0032">Aminotransferase</keyword>
<evidence type="ECO:0000259" key="7">
    <source>
        <dbReference type="Pfam" id="PF00155"/>
    </source>
</evidence>
<dbReference type="Proteomes" id="UP000246740">
    <property type="component" value="Unassembled WGS sequence"/>
</dbReference>
<keyword evidence="9" id="KW-1185">Reference proteome</keyword>
<evidence type="ECO:0000256" key="1">
    <source>
        <dbReference type="ARBA" id="ARBA00001933"/>
    </source>
</evidence>
<dbReference type="InterPro" id="IPR051326">
    <property type="entry name" value="Kynurenine-oxoglutarate_AT"/>
</dbReference>